<proteinExistence type="predicted"/>
<dbReference type="AlphaFoldDB" id="A0A9Q2RYW5"/>
<evidence type="ECO:0000313" key="1">
    <source>
        <dbReference type="EMBL" id="MBM2411525.1"/>
    </source>
</evidence>
<sequence length="80" mass="8220">MKIGAILAGVVLVAAVAFGVYMVDIDQTEDGALPTVSIEGGNLPEYDAEVGDVDVGERDITVTVPTVDVESPEEDAVASN</sequence>
<dbReference type="EMBL" id="JAFBXF010000002">
    <property type="protein sequence ID" value="MBM2416192.1"/>
    <property type="molecule type" value="Genomic_DNA"/>
</dbReference>
<reference evidence="1 4" key="1">
    <citation type="submission" date="2021-01" db="EMBL/GenBank/DDBJ databases">
        <title>Diatom-associated Roseobacters Show Island Model of Population Structure.</title>
        <authorList>
            <person name="Qu L."/>
            <person name="Feng X."/>
            <person name="Chen Y."/>
            <person name="Li L."/>
            <person name="Wang X."/>
            <person name="Hu Z."/>
            <person name="Wang H."/>
            <person name="Luo H."/>
        </authorList>
    </citation>
    <scope>NUCLEOTIDE SEQUENCE</scope>
    <source>
        <strain evidence="2 4">CC28-63</strain>
        <strain evidence="1">CC28-69</strain>
    </source>
</reference>
<keyword evidence="4" id="KW-1185">Reference proteome</keyword>
<evidence type="ECO:0000313" key="2">
    <source>
        <dbReference type="EMBL" id="MBM2416192.1"/>
    </source>
</evidence>
<protein>
    <submittedName>
        <fullName evidence="1">Uncharacterized protein</fullName>
    </submittedName>
</protein>
<dbReference type="EMBL" id="JAFBXE010000002">
    <property type="protein sequence ID" value="MBM2411525.1"/>
    <property type="molecule type" value="Genomic_DNA"/>
</dbReference>
<dbReference type="Proteomes" id="UP000755667">
    <property type="component" value="Unassembled WGS sequence"/>
</dbReference>
<dbReference type="OrthoDB" id="461507at2"/>
<comment type="caution">
    <text evidence="1">The sequence shown here is derived from an EMBL/GenBank/DDBJ whole genome shotgun (WGS) entry which is preliminary data.</text>
</comment>
<dbReference type="Proteomes" id="UP000809440">
    <property type="component" value="Unassembled WGS sequence"/>
</dbReference>
<organism evidence="1 3">
    <name type="scientific">Marivita cryptomonadis</name>
    <dbReference type="NCBI Taxonomy" id="505252"/>
    <lineage>
        <taxon>Bacteria</taxon>
        <taxon>Pseudomonadati</taxon>
        <taxon>Pseudomonadota</taxon>
        <taxon>Alphaproteobacteria</taxon>
        <taxon>Rhodobacterales</taxon>
        <taxon>Roseobacteraceae</taxon>
        <taxon>Marivita</taxon>
    </lineage>
</organism>
<accession>A0A9Q2RYW5</accession>
<gene>
    <name evidence="1" type="ORF">JQX41_04375</name>
    <name evidence="2" type="ORF">JQX48_04375</name>
</gene>
<evidence type="ECO:0000313" key="3">
    <source>
        <dbReference type="Proteomes" id="UP000755667"/>
    </source>
</evidence>
<evidence type="ECO:0000313" key="4">
    <source>
        <dbReference type="Proteomes" id="UP000809440"/>
    </source>
</evidence>
<dbReference type="RefSeq" id="WP_085631300.1">
    <property type="nucleotide sequence ID" value="NZ_JAFBWU010000002.1"/>
</dbReference>
<name>A0A9Q2RYW5_9RHOB</name>
<dbReference type="GeneID" id="62642078"/>